<feature type="domain" description="AB hydrolase-1" evidence="4">
    <location>
        <begin position="677"/>
        <end position="921"/>
    </location>
</feature>
<dbReference type="GO" id="GO:0016192">
    <property type="term" value="P:vesicle-mediated transport"/>
    <property type="evidence" value="ECO:0007669"/>
    <property type="project" value="InterPro"/>
</dbReference>
<dbReference type="Proteomes" id="UP000046393">
    <property type="component" value="Unplaced"/>
</dbReference>
<dbReference type="InterPro" id="IPR036045">
    <property type="entry name" value="Sec1-like_sf"/>
</dbReference>
<dbReference type="Gene3D" id="3.40.50.1820">
    <property type="entry name" value="alpha/beta hydrolase"/>
    <property type="match status" value="1"/>
</dbReference>
<feature type="coiled-coil region" evidence="3">
    <location>
        <begin position="332"/>
        <end position="359"/>
    </location>
</feature>
<dbReference type="STRING" id="451379.A0A0N5AL19"/>
<comment type="similarity">
    <text evidence="1">Belongs to the STXBP/unc-18/SEC1 family.</text>
</comment>
<dbReference type="GO" id="GO:0051792">
    <property type="term" value="P:medium-chain fatty acid biosynthetic process"/>
    <property type="evidence" value="ECO:0007669"/>
    <property type="project" value="TreeGrafter"/>
</dbReference>
<dbReference type="SUPFAM" id="SSF53474">
    <property type="entry name" value="alpha/beta-Hydrolases"/>
    <property type="match status" value="1"/>
</dbReference>
<dbReference type="InterPro" id="IPR043155">
    <property type="entry name" value="VPS33_dom3b"/>
</dbReference>
<dbReference type="GO" id="GO:0051793">
    <property type="term" value="P:medium-chain fatty acid catabolic process"/>
    <property type="evidence" value="ECO:0007669"/>
    <property type="project" value="TreeGrafter"/>
</dbReference>
<sequence length="944" mass="107098">MFARCKKKQKKKEKHMAEFDDFGLLAQMARRDLIHLLESMPETKELVVEPSLMRPLDSIVSMSVLQSHNCIRVQQFVMNIELSWGDDYCRRVYIVRPAVESVRCIAHHVRAEPNRKFSVIFVPNRSYLCELEFEYNGVFGMIDVYQLELPLICIDSHLFSLELLGFTRATIVDHTFCSLYSVAKSLWQLQTLYGLIPTVYGVGEISVHANSLMKNLYTELGEPRSSPDQPVSHVFLLDRNLDLASVLLTGLTYESMLHDTFGISCGKVTFGEKVERRVRGSNVDKHRLRIYALNNNDVLFSAVRNMHMKAVFPFLRAKAKTLQASFDKGSKLGEVKEMKDFVSKELRNLKQQHKLLELHICACEEVLENCKDMSERLTLEHALVNGTYDVDEVATFLDDMLCREVNMWQVLLLACLWSVCQNGLSSKHYAAFRSNFLRTYGYQHLPVLYQLAKQGMLVEKSATVQPTSVKTTSINTVTWSRPSFKQLVKKMNLLSVNEGDNEDFRSPRNMNYAYSGAYTPTLCQIIADTIENGWNTNEMKKTFGDCVFCDQNSYTASKPPDSRICKAILAYFIGGVTYSEIAALTLLAQNKNIRKPQIYVKEGTLLGTHLPKLPCLNEVFYPTWWCPFGFLQTAIRQLLRDRPVLSFERELVTLDDGGQLAVDWRTSPNAKLLDSSPIVVFLPGITGSTHDCAYILYCVLECDKLGYRSLVVNPRGLGGIPLKTAQTYNAAWTSDFKHVLSLCCQRYPNAPKIGCGFSMGGMILWNYLASCATAEETRLKAGLCISSPFDPVDSSLSIERFFPRIFFNRHLANGLKRIVTPYKMMFEGLCNWDEVMAAKTVREFDTSFTVPLFKYKSWSDYYHAAALYWKVKRIPIPTLCLNAADDCFSPISSVPFEDIVNSDNVAVVVTKHGGHTSFMKEFNPSAPGLVEEVLMQFAKTIFAE</sequence>
<protein>
    <submittedName>
        <fullName evidence="6">Hydrolase_4 domain-containing protein</fullName>
    </submittedName>
</protein>
<dbReference type="InterPro" id="IPR000073">
    <property type="entry name" value="AB_hydrolase_1"/>
</dbReference>
<evidence type="ECO:0000259" key="4">
    <source>
        <dbReference type="Pfam" id="PF00561"/>
    </source>
</evidence>
<keyword evidence="3" id="KW-0175">Coiled coil</keyword>
<dbReference type="PANTHER" id="PTHR10794:SF63">
    <property type="entry name" value="ALPHA_BETA HYDROLASE 1, ISOFORM A"/>
    <property type="match status" value="1"/>
</dbReference>
<dbReference type="SUPFAM" id="SSF56815">
    <property type="entry name" value="Sec1/munc18-like (SM) proteins"/>
    <property type="match status" value="1"/>
</dbReference>
<dbReference type="Pfam" id="PF00995">
    <property type="entry name" value="Sec1"/>
    <property type="match status" value="1"/>
</dbReference>
<dbReference type="AlphaFoldDB" id="A0A0N5AL19"/>
<dbReference type="Gene3D" id="3.40.50.2060">
    <property type="match status" value="1"/>
</dbReference>
<dbReference type="InterPro" id="IPR043127">
    <property type="entry name" value="Sec-1-like_dom3a"/>
</dbReference>
<comment type="similarity">
    <text evidence="2">Belongs to the AB hydrolase superfamily. AB hydrolase 4 family.</text>
</comment>
<evidence type="ECO:0000313" key="6">
    <source>
        <dbReference type="WBParaSite" id="SMUV_0000521101-mRNA-1"/>
    </source>
</evidence>
<dbReference type="InterPro" id="IPR043154">
    <property type="entry name" value="Sec-1-like_dom1"/>
</dbReference>
<dbReference type="InterPro" id="IPR027482">
    <property type="entry name" value="Sec1-like_dom2"/>
</dbReference>
<dbReference type="InterPro" id="IPR029058">
    <property type="entry name" value="AB_hydrolase_fold"/>
</dbReference>
<dbReference type="WBParaSite" id="SMUV_0000521101-mRNA-1">
    <property type="protein sequence ID" value="SMUV_0000521101-mRNA-1"/>
    <property type="gene ID" value="SMUV_0000521101"/>
</dbReference>
<dbReference type="Gene3D" id="3.90.830.10">
    <property type="entry name" value="Syntaxin Binding Protein 1, Chain A, domain 2"/>
    <property type="match status" value="1"/>
</dbReference>
<reference evidence="6" key="1">
    <citation type="submission" date="2017-02" db="UniProtKB">
        <authorList>
            <consortium name="WormBaseParasite"/>
        </authorList>
    </citation>
    <scope>IDENTIFICATION</scope>
</reference>
<keyword evidence="5" id="KW-1185">Reference proteome</keyword>
<evidence type="ECO:0000256" key="3">
    <source>
        <dbReference type="SAM" id="Coils"/>
    </source>
</evidence>
<evidence type="ECO:0000256" key="2">
    <source>
        <dbReference type="ARBA" id="ARBA00010884"/>
    </source>
</evidence>
<organism evidence="5 6">
    <name type="scientific">Syphacia muris</name>
    <dbReference type="NCBI Taxonomy" id="451379"/>
    <lineage>
        <taxon>Eukaryota</taxon>
        <taxon>Metazoa</taxon>
        <taxon>Ecdysozoa</taxon>
        <taxon>Nematoda</taxon>
        <taxon>Chromadorea</taxon>
        <taxon>Rhabditida</taxon>
        <taxon>Spirurina</taxon>
        <taxon>Oxyuridomorpha</taxon>
        <taxon>Oxyuroidea</taxon>
        <taxon>Oxyuridae</taxon>
        <taxon>Syphacia</taxon>
    </lineage>
</organism>
<dbReference type="InterPro" id="IPR050960">
    <property type="entry name" value="AB_hydrolase_4_sf"/>
</dbReference>
<evidence type="ECO:0000256" key="1">
    <source>
        <dbReference type="ARBA" id="ARBA00009884"/>
    </source>
</evidence>
<name>A0A0N5AL19_9BILA</name>
<dbReference type="Pfam" id="PF00561">
    <property type="entry name" value="Abhydrolase_1"/>
    <property type="match status" value="1"/>
</dbReference>
<dbReference type="Gene3D" id="1.25.40.850">
    <property type="match status" value="1"/>
</dbReference>
<dbReference type="InterPro" id="IPR001619">
    <property type="entry name" value="Sec1-like"/>
</dbReference>
<dbReference type="GO" id="GO:0047372">
    <property type="term" value="F:monoacylglycerol lipase activity"/>
    <property type="evidence" value="ECO:0007669"/>
    <property type="project" value="TreeGrafter"/>
</dbReference>
<dbReference type="Gene3D" id="3.40.50.1910">
    <property type="match status" value="1"/>
</dbReference>
<dbReference type="GO" id="GO:0008126">
    <property type="term" value="F:acetylesterase activity"/>
    <property type="evidence" value="ECO:0007669"/>
    <property type="project" value="TreeGrafter"/>
</dbReference>
<evidence type="ECO:0000313" key="5">
    <source>
        <dbReference type="Proteomes" id="UP000046393"/>
    </source>
</evidence>
<accession>A0A0N5AL19</accession>
<dbReference type="PANTHER" id="PTHR10794">
    <property type="entry name" value="ABHYDROLASE DOMAIN-CONTAINING PROTEIN"/>
    <property type="match status" value="1"/>
</dbReference>
<proteinExistence type="inferred from homology"/>